<evidence type="ECO:0000313" key="1">
    <source>
        <dbReference type="EMBL" id="ERZ94702.1"/>
    </source>
</evidence>
<accession>U9SL25</accession>
<dbReference type="EMBL" id="KI301812">
    <property type="protein sequence ID" value="ERZ94702.1"/>
    <property type="molecule type" value="Genomic_DNA"/>
</dbReference>
<dbReference type="AlphaFoldDB" id="U9SL25"/>
<dbReference type="HOGENOM" id="CLU_2321597_0_0_1"/>
<name>U9SL25_RHIID</name>
<reference evidence="1" key="1">
    <citation type="submission" date="2013-07" db="EMBL/GenBank/DDBJ databases">
        <title>The genome of an arbuscular mycorrhizal fungus provides insights into the evolution of the oldest plant symbiosis.</title>
        <authorList>
            <consortium name="DOE Joint Genome Institute"/>
            <person name="Tisserant E."/>
            <person name="Malbreil M."/>
            <person name="Kuo A."/>
            <person name="Kohler A."/>
            <person name="Symeonidi A."/>
            <person name="Balestrini R."/>
            <person name="Charron P."/>
            <person name="Duensing N."/>
            <person name="Frei-dit-Frey N."/>
            <person name="Gianinazzi-Pearson V."/>
            <person name="Gilbert B."/>
            <person name="Handa Y."/>
            <person name="Hijri M."/>
            <person name="Kaul R."/>
            <person name="Kawaguchi M."/>
            <person name="Krajinski F."/>
            <person name="Lammers P."/>
            <person name="Lapierre D."/>
            <person name="Masclaux F.G."/>
            <person name="Murat C."/>
            <person name="Morin E."/>
            <person name="Ndikumana S."/>
            <person name="Pagni M."/>
            <person name="Petitpierre D."/>
            <person name="Requena N."/>
            <person name="Rosikiewicz P."/>
            <person name="Riley R."/>
            <person name="Saito K."/>
            <person name="San Clemente H."/>
            <person name="Shapiro H."/>
            <person name="van Tuinen D."/>
            <person name="Becard G."/>
            <person name="Bonfante P."/>
            <person name="Paszkowski U."/>
            <person name="Shachar-Hill Y."/>
            <person name="Young J.P."/>
            <person name="Sanders I.R."/>
            <person name="Henrissat B."/>
            <person name="Rensing S.A."/>
            <person name="Grigoriev I.V."/>
            <person name="Corradi N."/>
            <person name="Roux C."/>
            <person name="Martin F."/>
        </authorList>
    </citation>
    <scope>NUCLEOTIDE SEQUENCE</scope>
    <source>
        <strain evidence="1">DAOM 197198</strain>
    </source>
</reference>
<organism evidence="1">
    <name type="scientific">Rhizophagus irregularis (strain DAOM 181602 / DAOM 197198 / MUCL 43194)</name>
    <name type="common">Arbuscular mycorrhizal fungus</name>
    <name type="synonym">Glomus intraradices</name>
    <dbReference type="NCBI Taxonomy" id="747089"/>
    <lineage>
        <taxon>Eukaryota</taxon>
        <taxon>Fungi</taxon>
        <taxon>Fungi incertae sedis</taxon>
        <taxon>Mucoromycota</taxon>
        <taxon>Glomeromycotina</taxon>
        <taxon>Glomeromycetes</taxon>
        <taxon>Glomerales</taxon>
        <taxon>Glomeraceae</taxon>
        <taxon>Rhizophagus</taxon>
    </lineage>
</organism>
<gene>
    <name evidence="1" type="ORF">GLOINDRAFT_14353</name>
</gene>
<protein>
    <submittedName>
        <fullName evidence="1">Uncharacterized protein</fullName>
    </submittedName>
</protein>
<sequence length="99" mass="11325">MTTSSLFAFYHVTTTEDWICDNIIKYYDAKTGQKRKEEIAGSCKKRKELEIVASPVSETGKIREKDSDNQNNASVNIGHLQLWSIKSNNLRRFTIIVSL</sequence>
<dbReference type="VEuPathDB" id="FungiDB:RhiirFUN_026471"/>
<proteinExistence type="predicted"/>